<reference evidence="2 3" key="1">
    <citation type="submission" date="2018-03" db="EMBL/GenBank/DDBJ databases">
        <title>Rhodobacter blasticus.</title>
        <authorList>
            <person name="Meyer T.E."/>
            <person name="Miller S."/>
            <person name="Lodha T."/>
            <person name="Gandham S."/>
            <person name="Chintalapati S."/>
            <person name="Chintalapati V.R."/>
        </authorList>
    </citation>
    <scope>NUCLEOTIDE SEQUENCE [LARGE SCALE GENOMIC DNA]</scope>
    <source>
        <strain evidence="2 3">DSM 2131</strain>
    </source>
</reference>
<dbReference type="PANTHER" id="PTHR21381:SF3">
    <property type="entry name" value="SGC REGION PROTEIN SGCQ-RELATED"/>
    <property type="match status" value="1"/>
</dbReference>
<evidence type="ECO:0000256" key="1">
    <source>
        <dbReference type="ARBA" id="ARBA00006007"/>
    </source>
</evidence>
<accession>A0A2T4JBX5</accession>
<keyword evidence="3" id="KW-1185">Reference proteome</keyword>
<dbReference type="Proteomes" id="UP000241362">
    <property type="component" value="Unassembled WGS sequence"/>
</dbReference>
<dbReference type="InterPro" id="IPR005137">
    <property type="entry name" value="BtpA"/>
</dbReference>
<organism evidence="2 3">
    <name type="scientific">Fuscovulum blasticum DSM 2131</name>
    <dbReference type="NCBI Taxonomy" id="1188250"/>
    <lineage>
        <taxon>Bacteria</taxon>
        <taxon>Pseudomonadati</taxon>
        <taxon>Pseudomonadota</taxon>
        <taxon>Alphaproteobacteria</taxon>
        <taxon>Rhodobacterales</taxon>
        <taxon>Paracoccaceae</taxon>
        <taxon>Pseudogemmobacter</taxon>
    </lineage>
</organism>
<evidence type="ECO:0000313" key="2">
    <source>
        <dbReference type="EMBL" id="PTE15327.1"/>
    </source>
</evidence>
<proteinExistence type="inferred from homology"/>
<dbReference type="AlphaFoldDB" id="A0A2T4JBX5"/>
<dbReference type="InterPro" id="IPR011060">
    <property type="entry name" value="RibuloseP-bd_barrel"/>
</dbReference>
<dbReference type="SUPFAM" id="SSF51366">
    <property type="entry name" value="Ribulose-phoshate binding barrel"/>
    <property type="match status" value="1"/>
</dbReference>
<dbReference type="Gene3D" id="3.20.20.70">
    <property type="entry name" value="Aldolase class I"/>
    <property type="match status" value="1"/>
</dbReference>
<dbReference type="PANTHER" id="PTHR21381">
    <property type="entry name" value="ZGC:162297"/>
    <property type="match status" value="1"/>
</dbReference>
<dbReference type="RefSeq" id="WP_107672576.1">
    <property type="nucleotide sequence ID" value="NZ_PZKE01000004.1"/>
</dbReference>
<dbReference type="EMBL" id="PZKE01000004">
    <property type="protein sequence ID" value="PTE15327.1"/>
    <property type="molecule type" value="Genomic_DNA"/>
</dbReference>
<dbReference type="Pfam" id="PF03437">
    <property type="entry name" value="BtpA"/>
    <property type="match status" value="1"/>
</dbReference>
<gene>
    <name evidence="2" type="ORF">C5F44_05860</name>
</gene>
<comment type="caution">
    <text evidence="2">The sequence shown here is derived from an EMBL/GenBank/DDBJ whole genome shotgun (WGS) entry which is preliminary data.</text>
</comment>
<protein>
    <submittedName>
        <fullName evidence="2">Membrane biogenesis protein</fullName>
    </submittedName>
</protein>
<evidence type="ECO:0000313" key="3">
    <source>
        <dbReference type="Proteomes" id="UP000241362"/>
    </source>
</evidence>
<comment type="similarity">
    <text evidence="1">Belongs to the BtpA family.</text>
</comment>
<dbReference type="InterPro" id="IPR013785">
    <property type="entry name" value="Aldolase_TIM"/>
</dbReference>
<sequence>MTAFRGLFAMPKPILGMLHLGGDTSADRLARALEEARIMAGEGFDGLVIENYFGDSEDVERVLDRLVALAPGPRIGINVLHDNSRAFALARSYPVDFMQIDSICGHLPPDQDADFANTLAAERASVPAVLFGGVRFKYQPVLSGRPEAEDLRLGAARCDALVVTSDATGQETDPAKIRRFRTATGGNVPIIVGAGMTEANAAAQLALADGAIVGSWLKEGHVDKGRLAPAHVARFMAAVRQARAEAA</sequence>
<name>A0A2T4JBX5_FUSBL</name>